<proteinExistence type="predicted"/>
<evidence type="ECO:0000313" key="1">
    <source>
        <dbReference type="EMBL" id="KAH3822398.1"/>
    </source>
</evidence>
<keyword evidence="2" id="KW-1185">Reference proteome</keyword>
<reference evidence="1" key="2">
    <citation type="submission" date="2020-11" db="EMBL/GenBank/DDBJ databases">
        <authorList>
            <person name="McCartney M.A."/>
            <person name="Auch B."/>
            <person name="Kono T."/>
            <person name="Mallez S."/>
            <person name="Becker A."/>
            <person name="Gohl D.M."/>
            <person name="Silverstein K.A.T."/>
            <person name="Koren S."/>
            <person name="Bechman K.B."/>
            <person name="Herman A."/>
            <person name="Abrahante J.E."/>
            <person name="Garbe J."/>
        </authorList>
    </citation>
    <scope>NUCLEOTIDE SEQUENCE</scope>
    <source>
        <strain evidence="1">Duluth1</strain>
        <tissue evidence="1">Whole animal</tissue>
    </source>
</reference>
<reference evidence="1" key="1">
    <citation type="journal article" date="2019" name="bioRxiv">
        <title>The Genome of the Zebra Mussel, Dreissena polymorpha: A Resource for Invasive Species Research.</title>
        <authorList>
            <person name="McCartney M.A."/>
            <person name="Auch B."/>
            <person name="Kono T."/>
            <person name="Mallez S."/>
            <person name="Zhang Y."/>
            <person name="Obille A."/>
            <person name="Becker A."/>
            <person name="Abrahante J.E."/>
            <person name="Garbe J."/>
            <person name="Badalamenti J.P."/>
            <person name="Herman A."/>
            <person name="Mangelson H."/>
            <person name="Liachko I."/>
            <person name="Sullivan S."/>
            <person name="Sone E.D."/>
            <person name="Koren S."/>
            <person name="Silverstein K.A.T."/>
            <person name="Beckman K.B."/>
            <person name="Gohl D.M."/>
        </authorList>
    </citation>
    <scope>NUCLEOTIDE SEQUENCE</scope>
    <source>
        <strain evidence="1">Duluth1</strain>
        <tissue evidence="1">Whole animal</tissue>
    </source>
</reference>
<sequence length="106" mass="11676">MHVPHTHLIPHSHLPVPHTPLHPTSTATCLLPIPLPYSHLPVRHTPPYPNLPQPLACSPYPTLPQPPTATCLFPIPHPIPTSHSHLPVPPYPNLITSIFNIIQNLS</sequence>
<dbReference type="Proteomes" id="UP000828390">
    <property type="component" value="Unassembled WGS sequence"/>
</dbReference>
<dbReference type="EMBL" id="JAIWYP010000005">
    <property type="protein sequence ID" value="KAH3822398.1"/>
    <property type="molecule type" value="Genomic_DNA"/>
</dbReference>
<comment type="caution">
    <text evidence="1">The sequence shown here is derived from an EMBL/GenBank/DDBJ whole genome shotgun (WGS) entry which is preliminary data.</text>
</comment>
<dbReference type="AlphaFoldDB" id="A0A9D4GT03"/>
<accession>A0A9D4GT03</accession>
<name>A0A9D4GT03_DREPO</name>
<protein>
    <submittedName>
        <fullName evidence="1">Uncharacterized protein</fullName>
    </submittedName>
</protein>
<evidence type="ECO:0000313" key="2">
    <source>
        <dbReference type="Proteomes" id="UP000828390"/>
    </source>
</evidence>
<organism evidence="1 2">
    <name type="scientific">Dreissena polymorpha</name>
    <name type="common">Zebra mussel</name>
    <name type="synonym">Mytilus polymorpha</name>
    <dbReference type="NCBI Taxonomy" id="45954"/>
    <lineage>
        <taxon>Eukaryota</taxon>
        <taxon>Metazoa</taxon>
        <taxon>Spiralia</taxon>
        <taxon>Lophotrochozoa</taxon>
        <taxon>Mollusca</taxon>
        <taxon>Bivalvia</taxon>
        <taxon>Autobranchia</taxon>
        <taxon>Heteroconchia</taxon>
        <taxon>Euheterodonta</taxon>
        <taxon>Imparidentia</taxon>
        <taxon>Neoheterodontei</taxon>
        <taxon>Myida</taxon>
        <taxon>Dreissenoidea</taxon>
        <taxon>Dreissenidae</taxon>
        <taxon>Dreissena</taxon>
    </lineage>
</organism>
<gene>
    <name evidence="1" type="ORF">DPMN_124176</name>
</gene>